<dbReference type="CDD" id="cd00130">
    <property type="entry name" value="PAS"/>
    <property type="match status" value="1"/>
</dbReference>
<dbReference type="SMART" id="SM00086">
    <property type="entry name" value="PAC"/>
    <property type="match status" value="1"/>
</dbReference>
<feature type="domain" description="Histidine kinase" evidence="6">
    <location>
        <begin position="277"/>
        <end position="490"/>
    </location>
</feature>
<dbReference type="SMART" id="SM00387">
    <property type="entry name" value="HATPase_c"/>
    <property type="match status" value="1"/>
</dbReference>
<accession>A0ABW5ZYD9</accession>
<name>A0ABW5ZYD9_9FLAO</name>
<keyword evidence="5" id="KW-0418">Kinase</keyword>
<proteinExistence type="predicted"/>
<reference evidence="10" key="1">
    <citation type="journal article" date="2019" name="Int. J. Syst. Evol. Microbiol.">
        <title>The Global Catalogue of Microorganisms (GCM) 10K type strain sequencing project: providing services to taxonomists for standard genome sequencing and annotation.</title>
        <authorList>
            <consortium name="The Broad Institute Genomics Platform"/>
            <consortium name="The Broad Institute Genome Sequencing Center for Infectious Disease"/>
            <person name="Wu L."/>
            <person name="Ma J."/>
        </authorList>
    </citation>
    <scope>NUCLEOTIDE SEQUENCE [LARGE SCALE GENOMIC DNA]</scope>
    <source>
        <strain evidence="10">KCTC 32514</strain>
    </source>
</reference>
<dbReference type="PRINTS" id="PR00344">
    <property type="entry name" value="BCTRLSENSOR"/>
</dbReference>
<feature type="domain" description="PAS" evidence="7">
    <location>
        <begin position="133"/>
        <end position="203"/>
    </location>
</feature>
<dbReference type="NCBIfam" id="TIGR00229">
    <property type="entry name" value="sensory_box"/>
    <property type="match status" value="1"/>
</dbReference>
<dbReference type="Gene3D" id="3.30.450.20">
    <property type="entry name" value="PAS domain"/>
    <property type="match status" value="2"/>
</dbReference>
<dbReference type="PANTHER" id="PTHR43304">
    <property type="entry name" value="PHYTOCHROME-LIKE PROTEIN CPH1"/>
    <property type="match status" value="1"/>
</dbReference>
<evidence type="ECO:0000256" key="1">
    <source>
        <dbReference type="ARBA" id="ARBA00000085"/>
    </source>
</evidence>
<gene>
    <name evidence="9" type="ORF">ACFS29_17160</name>
</gene>
<dbReference type="InterPro" id="IPR035965">
    <property type="entry name" value="PAS-like_dom_sf"/>
</dbReference>
<evidence type="ECO:0000256" key="3">
    <source>
        <dbReference type="ARBA" id="ARBA00022553"/>
    </source>
</evidence>
<dbReference type="InterPro" id="IPR005467">
    <property type="entry name" value="His_kinase_dom"/>
</dbReference>
<dbReference type="Pfam" id="PF02518">
    <property type="entry name" value="HATPase_c"/>
    <property type="match status" value="1"/>
</dbReference>
<dbReference type="PANTHER" id="PTHR43304:SF1">
    <property type="entry name" value="PAC DOMAIN-CONTAINING PROTEIN"/>
    <property type="match status" value="1"/>
</dbReference>
<dbReference type="PROSITE" id="PS50109">
    <property type="entry name" value="HIS_KIN"/>
    <property type="match status" value="1"/>
</dbReference>
<dbReference type="Pfam" id="PF08447">
    <property type="entry name" value="PAS_3"/>
    <property type="match status" value="1"/>
</dbReference>
<keyword evidence="4" id="KW-0808">Transferase</keyword>
<comment type="catalytic activity">
    <reaction evidence="1">
        <text>ATP + protein L-histidine = ADP + protein N-phospho-L-histidine.</text>
        <dbReference type="EC" id="2.7.13.3"/>
    </reaction>
</comment>
<dbReference type="InterPro" id="IPR052162">
    <property type="entry name" value="Sensor_kinase/Photoreceptor"/>
</dbReference>
<dbReference type="InterPro" id="IPR003594">
    <property type="entry name" value="HATPase_dom"/>
</dbReference>
<evidence type="ECO:0000256" key="2">
    <source>
        <dbReference type="ARBA" id="ARBA00012438"/>
    </source>
</evidence>
<dbReference type="SUPFAM" id="SSF55874">
    <property type="entry name" value="ATPase domain of HSP90 chaperone/DNA topoisomerase II/histidine kinase"/>
    <property type="match status" value="1"/>
</dbReference>
<evidence type="ECO:0000259" key="6">
    <source>
        <dbReference type="PROSITE" id="PS50109"/>
    </source>
</evidence>
<evidence type="ECO:0000256" key="4">
    <source>
        <dbReference type="ARBA" id="ARBA00022679"/>
    </source>
</evidence>
<dbReference type="Gene3D" id="3.30.565.10">
    <property type="entry name" value="Histidine kinase-like ATPase, C-terminal domain"/>
    <property type="match status" value="1"/>
</dbReference>
<dbReference type="PROSITE" id="PS50112">
    <property type="entry name" value="PAS"/>
    <property type="match status" value="1"/>
</dbReference>
<evidence type="ECO:0000313" key="9">
    <source>
        <dbReference type="EMBL" id="MFD2917386.1"/>
    </source>
</evidence>
<feature type="domain" description="PAC" evidence="8">
    <location>
        <begin position="207"/>
        <end position="259"/>
    </location>
</feature>
<dbReference type="InterPro" id="IPR036890">
    <property type="entry name" value="HATPase_C_sf"/>
</dbReference>
<protein>
    <recommendedName>
        <fullName evidence="2">histidine kinase</fullName>
        <ecNumber evidence="2">2.7.13.3</ecNumber>
    </recommendedName>
</protein>
<evidence type="ECO:0000259" key="7">
    <source>
        <dbReference type="PROSITE" id="PS50112"/>
    </source>
</evidence>
<evidence type="ECO:0000259" key="8">
    <source>
        <dbReference type="PROSITE" id="PS50113"/>
    </source>
</evidence>
<organism evidence="9 10">
    <name type="scientific">Psychroserpens luteus</name>
    <dbReference type="NCBI Taxonomy" id="1434066"/>
    <lineage>
        <taxon>Bacteria</taxon>
        <taxon>Pseudomonadati</taxon>
        <taxon>Bacteroidota</taxon>
        <taxon>Flavobacteriia</taxon>
        <taxon>Flavobacteriales</taxon>
        <taxon>Flavobacteriaceae</taxon>
        <taxon>Psychroserpens</taxon>
    </lineage>
</organism>
<dbReference type="PROSITE" id="PS50113">
    <property type="entry name" value="PAC"/>
    <property type="match status" value="1"/>
</dbReference>
<comment type="caution">
    <text evidence="9">The sequence shown here is derived from an EMBL/GenBank/DDBJ whole genome shotgun (WGS) entry which is preliminary data.</text>
</comment>
<evidence type="ECO:0000256" key="5">
    <source>
        <dbReference type="ARBA" id="ARBA00022777"/>
    </source>
</evidence>
<dbReference type="Proteomes" id="UP001597548">
    <property type="component" value="Unassembled WGS sequence"/>
</dbReference>
<keyword evidence="3" id="KW-0597">Phosphoprotein</keyword>
<dbReference type="SUPFAM" id="SSF55785">
    <property type="entry name" value="PYP-like sensor domain (PAS domain)"/>
    <property type="match status" value="2"/>
</dbReference>
<keyword evidence="10" id="KW-1185">Reference proteome</keyword>
<dbReference type="SMART" id="SM00091">
    <property type="entry name" value="PAS"/>
    <property type="match status" value="1"/>
</dbReference>
<dbReference type="InterPro" id="IPR004358">
    <property type="entry name" value="Sig_transdc_His_kin-like_C"/>
</dbReference>
<sequence length="490" mass="56084">MQKQSKVSLLEFIQKHATIGTWEYDVELDSVHWSSETKKIHEVSVDFEPKVESGISFYRIGYSRTTITKLFTNCIEKHEDFDIELEIVTPLGINKWVRVIGMPIIENYKCCKVQGLFQDIDEKTKNSIALNFKEKQLRQTFESALIGMAIIDLEGNWINVNRSLCKTFGYSTEELMSLSFTDITHPEDLKKGYKSRFDMINGKLDDYETEKRFLDKKGDTIWTQLSTSIVRDDNGQPLHFVAQISDISQIKKSSNKVNQLLKTTENQNKRLLNFAHIVSHNLRSHYANLDMLLDIVKIDLPETTENEVFPLILEAVNNLGETVENLNEVASINIKTDNIIESLNLSDYLNKAKKSIAAIILDSKSIIEIDVNKDLQILGIPAYLDSIILNFLTNAIKYKKPNEPAKIDISTDITDKKIVLKIKDNGQGIDLEKYGEKLFGMYKTFHRHEDSRGLGLFITKNQVEAIGGKIEVKSKVNEGTTFYIHLNKYE</sequence>
<evidence type="ECO:0000313" key="10">
    <source>
        <dbReference type="Proteomes" id="UP001597548"/>
    </source>
</evidence>
<dbReference type="InterPro" id="IPR001610">
    <property type="entry name" value="PAC"/>
</dbReference>
<dbReference type="EC" id="2.7.13.3" evidence="2"/>
<dbReference type="InterPro" id="IPR013655">
    <property type="entry name" value="PAS_fold_3"/>
</dbReference>
<dbReference type="EMBL" id="JBHUOS010000014">
    <property type="protein sequence ID" value="MFD2917386.1"/>
    <property type="molecule type" value="Genomic_DNA"/>
</dbReference>
<dbReference type="InterPro" id="IPR000014">
    <property type="entry name" value="PAS"/>
</dbReference>
<dbReference type="InterPro" id="IPR000700">
    <property type="entry name" value="PAS-assoc_C"/>
</dbReference>
<dbReference type="RefSeq" id="WP_194508928.1">
    <property type="nucleotide sequence ID" value="NZ_JADILU010000006.1"/>
</dbReference>